<evidence type="ECO:0000256" key="1">
    <source>
        <dbReference type="SAM" id="Coils"/>
    </source>
</evidence>
<proteinExistence type="predicted"/>
<keyword evidence="3" id="KW-1185">Reference proteome</keyword>
<reference evidence="4" key="2">
    <citation type="submission" date="2025-08" db="UniProtKB">
        <authorList>
            <consortium name="RefSeq"/>
        </authorList>
    </citation>
    <scope>IDENTIFICATION</scope>
    <source>
        <strain evidence="4">S238N-H82</strain>
        <tissue evidence="4">Testes</tissue>
    </source>
</reference>
<accession>A0A9J7N6W7</accession>
<feature type="compositionally biased region" description="Low complexity" evidence="2">
    <location>
        <begin position="712"/>
        <end position="725"/>
    </location>
</feature>
<dbReference type="InterPro" id="IPR029681">
    <property type="entry name" value="CCDC157"/>
</dbReference>
<gene>
    <name evidence="4" type="primary">LOC118426514</name>
</gene>
<dbReference type="GeneID" id="118426514"/>
<feature type="compositionally biased region" description="Polar residues" evidence="2">
    <location>
        <begin position="612"/>
        <end position="625"/>
    </location>
</feature>
<feature type="compositionally biased region" description="Basic and acidic residues" evidence="2">
    <location>
        <begin position="793"/>
        <end position="808"/>
    </location>
</feature>
<evidence type="ECO:0000313" key="3">
    <source>
        <dbReference type="Proteomes" id="UP000001554"/>
    </source>
</evidence>
<evidence type="ECO:0000313" key="4">
    <source>
        <dbReference type="RefSeq" id="XP_035691861.1"/>
    </source>
</evidence>
<feature type="compositionally biased region" description="Polar residues" evidence="2">
    <location>
        <begin position="632"/>
        <end position="641"/>
    </location>
</feature>
<name>A0A9J7N6W7_BRAFL</name>
<evidence type="ECO:0000256" key="2">
    <source>
        <dbReference type="SAM" id="MobiDB-lite"/>
    </source>
</evidence>
<dbReference type="OrthoDB" id="10051906at2759"/>
<dbReference type="PANTHER" id="PTHR43696">
    <property type="entry name" value="COILED-COIL DOMAIN-CONTAINING PROTEIN 157"/>
    <property type="match status" value="1"/>
</dbReference>
<feature type="compositionally biased region" description="Basic and acidic residues" evidence="2">
    <location>
        <begin position="500"/>
        <end position="514"/>
    </location>
</feature>
<organism evidence="3 4">
    <name type="scientific">Branchiostoma floridae</name>
    <name type="common">Florida lancelet</name>
    <name type="synonym">Amphioxus</name>
    <dbReference type="NCBI Taxonomy" id="7739"/>
    <lineage>
        <taxon>Eukaryota</taxon>
        <taxon>Metazoa</taxon>
        <taxon>Chordata</taxon>
        <taxon>Cephalochordata</taxon>
        <taxon>Leptocardii</taxon>
        <taxon>Amphioxiformes</taxon>
        <taxon>Branchiostomatidae</taxon>
        <taxon>Branchiostoma</taxon>
    </lineage>
</organism>
<feature type="coiled-coil region" evidence="1">
    <location>
        <begin position="138"/>
        <end position="165"/>
    </location>
</feature>
<feature type="compositionally biased region" description="Acidic residues" evidence="2">
    <location>
        <begin position="489"/>
        <end position="499"/>
    </location>
</feature>
<dbReference type="Proteomes" id="UP000001554">
    <property type="component" value="Chromosome 11"/>
</dbReference>
<sequence>MAHLLGSQFCLDSLHNDVLDVQAAVMEVFSRVGPVRYPSWKFPDKISCDINIEKLLERFQYSEEQEDLEDNQVAHIMLFELVIDRLMLLMQSCSRFADVMLNAGQSRPQTTVGLSSSLSLGLVIKKYWNKMVQLFTMVQQLQSENKTKDRKIAKYEAAMSKQQRQNAVKDLSASTVFSTSELSLSDLSLHDATLTSKGGLSSTSPPLDFARDVGTKACQTLETAFVPCEACYRVQQNLVDVGNNVVNVCQTQGLPSSLKTYKAQQHLETEMTAADVSRWTAEQNKDMQRINKHLENLMSQINPLKEELAAVEREKAKLQKRIDGFDGELRREQEVQRAEIRQREEKMRKAEEASAESLARMNNINKELSAGKKELEERLDRMRVELDGQEHTIKELEVTKNTLLLELKDGLANKSEVEQVQEQLHQVQEQLQQVQTKLSDTEKEFNKEQAKNRSLAKHDQSMQAKHDSLIQRLDELDQECEELRTAVSEQDDGQEELQEALDKAQADRKQAQQELKAQKELMESLNKEKSSLQNLLQTLEGSVDQMKQQLQEAQEREKLLVQYPDLHGPPSSQVTESTGDILTDMERQLTANNIRIQVLQDQNQSLRNSIAKLKQTQPPVHNTRLTEPVSLWKSQSLNGLEQTPRRGSASPQTPPRMAEWDTPAPAPLRNSRSNPDLSDSDKRPLSAYRTRRYSPALDDTISTLGLPPRPPGKSSGSSNRRVGSAGSTGGGGTSSHTPAVSAIDAYKKMKQAGVFAPQKNMDMDTRESFTIGRGAPVRGQAKGRRPGSGGKGHKSETSKRPVSRESPHDYHRMDTFVCEACDKMYTSAKELEIHKSYCYGSI</sequence>
<protein>
    <submittedName>
        <fullName evidence="4">Coiled-coil domain-containing protein 157-like isoform X1</fullName>
    </submittedName>
</protein>
<dbReference type="KEGG" id="bfo:118426514"/>
<dbReference type="AlphaFoldDB" id="A0A9J7N6W7"/>
<feature type="region of interest" description="Disordered" evidence="2">
    <location>
        <begin position="612"/>
        <end position="738"/>
    </location>
</feature>
<feature type="region of interest" description="Disordered" evidence="2">
    <location>
        <begin position="757"/>
        <end position="808"/>
    </location>
</feature>
<keyword evidence="1" id="KW-0175">Coiled coil</keyword>
<dbReference type="PANTHER" id="PTHR43696:SF9">
    <property type="entry name" value="COILED-COIL DOMAIN-CONTAINING PROTEIN 157"/>
    <property type="match status" value="1"/>
</dbReference>
<reference evidence="3" key="1">
    <citation type="journal article" date="2020" name="Nat. Ecol. Evol.">
        <title>Deeply conserved synteny resolves early events in vertebrate evolution.</title>
        <authorList>
            <person name="Simakov O."/>
            <person name="Marletaz F."/>
            <person name="Yue J.X."/>
            <person name="O'Connell B."/>
            <person name="Jenkins J."/>
            <person name="Brandt A."/>
            <person name="Calef R."/>
            <person name="Tung C.H."/>
            <person name="Huang T.K."/>
            <person name="Schmutz J."/>
            <person name="Satoh N."/>
            <person name="Yu J.K."/>
            <person name="Putnam N.H."/>
            <person name="Green R.E."/>
            <person name="Rokhsar D.S."/>
        </authorList>
    </citation>
    <scope>NUCLEOTIDE SEQUENCE [LARGE SCALE GENOMIC DNA]</scope>
    <source>
        <strain evidence="3">S238N-H82</strain>
    </source>
</reference>
<dbReference type="OMA" id="QDQLWSP"/>
<dbReference type="RefSeq" id="XP_035691861.1">
    <property type="nucleotide sequence ID" value="XM_035835968.1"/>
</dbReference>
<feature type="region of interest" description="Disordered" evidence="2">
    <location>
        <begin position="485"/>
        <end position="514"/>
    </location>
</feature>